<feature type="compositionally biased region" description="Low complexity" evidence="1">
    <location>
        <begin position="88"/>
        <end position="125"/>
    </location>
</feature>
<gene>
    <name evidence="2" type="ORF">BF93_08720</name>
</gene>
<comment type="caution">
    <text evidence="2">The sequence shown here is derived from an EMBL/GenBank/DDBJ whole genome shotgun (WGS) entry which is preliminary data.</text>
</comment>
<dbReference type="PATRIC" id="fig|396014.3.peg.3243"/>
<reference evidence="2 3" key="1">
    <citation type="submission" date="2014-02" db="EMBL/GenBank/DDBJ databases">
        <title>Genome sequence of Brachybacterium phenoliresistens strain W13A50.</title>
        <authorList>
            <person name="Wang X."/>
        </authorList>
    </citation>
    <scope>NUCLEOTIDE SEQUENCE [LARGE SCALE GENOMIC DNA]</scope>
    <source>
        <strain evidence="2 3">W13A50</strain>
    </source>
</reference>
<feature type="region of interest" description="Disordered" evidence="1">
    <location>
        <begin position="1"/>
        <end position="175"/>
    </location>
</feature>
<feature type="compositionally biased region" description="Basic and acidic residues" evidence="1">
    <location>
        <begin position="38"/>
        <end position="49"/>
    </location>
</feature>
<evidence type="ECO:0000256" key="1">
    <source>
        <dbReference type="SAM" id="MobiDB-lite"/>
    </source>
</evidence>
<accession>Z9JQG6</accession>
<name>Z9JQG6_9MICO</name>
<dbReference type="HOGENOM" id="CLU_1535644_0_0_11"/>
<sequence length="175" mass="18096">AAGAAALAAFDHDLDDPDRADRERADQDRAGSPAPGEGRPEGHGRRAAEASDDVEILRPGPEDAVTFRAPTSPGGEPVPDRESDRAGQHAASGASQQAPDPADPRVAPDPTAPPADAAVPDGAAPEGASHPEHPASPYADGQIGAEVDYEEYYERHREDADPREGTTGDGSGRDR</sequence>
<organism evidence="2 3">
    <name type="scientific">Brachybacterium phenoliresistens</name>
    <dbReference type="NCBI Taxonomy" id="396014"/>
    <lineage>
        <taxon>Bacteria</taxon>
        <taxon>Bacillati</taxon>
        <taxon>Actinomycetota</taxon>
        <taxon>Actinomycetes</taxon>
        <taxon>Micrococcales</taxon>
        <taxon>Dermabacteraceae</taxon>
        <taxon>Brachybacterium</taxon>
    </lineage>
</organism>
<protein>
    <submittedName>
        <fullName evidence="2">Uncharacterized protein</fullName>
    </submittedName>
</protein>
<feature type="compositionally biased region" description="Basic and acidic residues" evidence="1">
    <location>
        <begin position="152"/>
        <end position="175"/>
    </location>
</feature>
<dbReference type="AlphaFoldDB" id="Z9JQG6"/>
<dbReference type="EMBL" id="JDYK01000021">
    <property type="protein sequence ID" value="EWS80006.1"/>
    <property type="molecule type" value="Genomic_DNA"/>
</dbReference>
<evidence type="ECO:0000313" key="2">
    <source>
        <dbReference type="EMBL" id="EWS80006.1"/>
    </source>
</evidence>
<proteinExistence type="predicted"/>
<feature type="compositionally biased region" description="Basic and acidic residues" evidence="1">
    <location>
        <begin position="78"/>
        <end position="87"/>
    </location>
</feature>
<feature type="non-terminal residue" evidence="2">
    <location>
        <position position="1"/>
    </location>
</feature>
<evidence type="ECO:0000313" key="3">
    <source>
        <dbReference type="Proteomes" id="UP000023067"/>
    </source>
</evidence>
<feature type="compositionally biased region" description="Basic and acidic residues" evidence="1">
    <location>
        <begin position="17"/>
        <end position="29"/>
    </location>
</feature>
<keyword evidence="3" id="KW-1185">Reference proteome</keyword>
<dbReference type="Proteomes" id="UP000023067">
    <property type="component" value="Unassembled WGS sequence"/>
</dbReference>